<protein>
    <submittedName>
        <fullName evidence="2">Uncharacterized protein</fullName>
    </submittedName>
</protein>
<organism evidence="2 3">
    <name type="scientific">Panicum virgatum</name>
    <name type="common">Blackwell switchgrass</name>
    <dbReference type="NCBI Taxonomy" id="38727"/>
    <lineage>
        <taxon>Eukaryota</taxon>
        <taxon>Viridiplantae</taxon>
        <taxon>Streptophyta</taxon>
        <taxon>Embryophyta</taxon>
        <taxon>Tracheophyta</taxon>
        <taxon>Spermatophyta</taxon>
        <taxon>Magnoliopsida</taxon>
        <taxon>Liliopsida</taxon>
        <taxon>Poales</taxon>
        <taxon>Poaceae</taxon>
        <taxon>PACMAD clade</taxon>
        <taxon>Panicoideae</taxon>
        <taxon>Panicodae</taxon>
        <taxon>Paniceae</taxon>
        <taxon>Panicinae</taxon>
        <taxon>Panicum</taxon>
        <taxon>Panicum sect. Hiantes</taxon>
    </lineage>
</organism>
<dbReference type="AlphaFoldDB" id="A0A8T0TVR4"/>
<evidence type="ECO:0000256" key="1">
    <source>
        <dbReference type="SAM" id="MobiDB-lite"/>
    </source>
</evidence>
<reference evidence="2" key="1">
    <citation type="submission" date="2020-05" db="EMBL/GenBank/DDBJ databases">
        <title>WGS assembly of Panicum virgatum.</title>
        <authorList>
            <person name="Lovell J.T."/>
            <person name="Jenkins J."/>
            <person name="Shu S."/>
            <person name="Juenger T.E."/>
            <person name="Schmutz J."/>
        </authorList>
    </citation>
    <scope>NUCLEOTIDE SEQUENCE</scope>
    <source>
        <strain evidence="2">AP13</strain>
    </source>
</reference>
<evidence type="ECO:0000313" key="2">
    <source>
        <dbReference type="EMBL" id="KAG2616041.1"/>
    </source>
</evidence>
<gene>
    <name evidence="2" type="ORF">PVAP13_3NG101872</name>
</gene>
<dbReference type="EMBL" id="CM029042">
    <property type="protein sequence ID" value="KAG2616041.1"/>
    <property type="molecule type" value="Genomic_DNA"/>
</dbReference>
<feature type="region of interest" description="Disordered" evidence="1">
    <location>
        <begin position="63"/>
        <end position="153"/>
    </location>
</feature>
<proteinExistence type="predicted"/>
<feature type="compositionally biased region" description="Low complexity" evidence="1">
    <location>
        <begin position="111"/>
        <end position="139"/>
    </location>
</feature>
<dbReference type="Proteomes" id="UP000823388">
    <property type="component" value="Chromosome 3N"/>
</dbReference>
<evidence type="ECO:0000313" key="3">
    <source>
        <dbReference type="Proteomes" id="UP000823388"/>
    </source>
</evidence>
<keyword evidence="3" id="KW-1185">Reference proteome</keyword>
<feature type="non-terminal residue" evidence="2">
    <location>
        <position position="1"/>
    </location>
</feature>
<feature type="compositionally biased region" description="Basic and acidic residues" evidence="1">
    <location>
        <begin position="144"/>
        <end position="153"/>
    </location>
</feature>
<comment type="caution">
    <text evidence="2">The sequence shown here is derived from an EMBL/GenBank/DDBJ whole genome shotgun (WGS) entry which is preliminary data.</text>
</comment>
<sequence length="200" mass="20597">AWVLAWLPAAKVVGLLLLGCLPGCLRPLGVSGRRLGLGSGRARGAGREEASCHLRSAALRIPFEPPQPCASSSETPPAEGGSGRPSGACGSHLLPTTTTTTSWPAGRTNGARPTTSSARRPSAAAAAPGRFRAGAGTPGIPRPRVLDRSIRDRPCPRDPRHCGLVRWLGVRTPAPARRLAATEKKDLLDAAFAAAAGTPD</sequence>
<feature type="non-terminal residue" evidence="2">
    <location>
        <position position="200"/>
    </location>
</feature>
<accession>A0A8T0TVR4</accession>
<name>A0A8T0TVR4_PANVG</name>